<dbReference type="InterPro" id="IPR000408">
    <property type="entry name" value="Reg_chr_condens"/>
</dbReference>
<evidence type="ECO:0000259" key="3">
    <source>
        <dbReference type="PROSITE" id="PS50181"/>
    </source>
</evidence>
<protein>
    <submittedName>
        <fullName evidence="4">Regulator of chromosome condensation 1/beta-lactamase-inhibitor protein II</fullName>
    </submittedName>
</protein>
<feature type="repeat" description="RCC1" evidence="1">
    <location>
        <begin position="426"/>
        <end position="506"/>
    </location>
</feature>
<name>A0A5J5F7A0_9PEZI</name>
<dbReference type="InParanoid" id="A0A5J5F7A0"/>
<gene>
    <name evidence="4" type="ORF">FN846DRAFT_219001</name>
</gene>
<accession>A0A5J5F7A0</accession>
<dbReference type="SUPFAM" id="SSF81383">
    <property type="entry name" value="F-box domain"/>
    <property type="match status" value="1"/>
</dbReference>
<evidence type="ECO:0000313" key="4">
    <source>
        <dbReference type="EMBL" id="KAA8912887.1"/>
    </source>
</evidence>
<dbReference type="InterPro" id="IPR001810">
    <property type="entry name" value="F-box_dom"/>
</dbReference>
<dbReference type="SMART" id="SM00256">
    <property type="entry name" value="FBOX"/>
    <property type="match status" value="1"/>
</dbReference>
<dbReference type="Gene3D" id="1.20.1280.50">
    <property type="match status" value="1"/>
</dbReference>
<dbReference type="InterPro" id="IPR009091">
    <property type="entry name" value="RCC1/BLIP-II"/>
</dbReference>
<dbReference type="OrthoDB" id="61110at2759"/>
<dbReference type="GO" id="GO:0005737">
    <property type="term" value="C:cytoplasm"/>
    <property type="evidence" value="ECO:0007669"/>
    <property type="project" value="TreeGrafter"/>
</dbReference>
<evidence type="ECO:0000313" key="5">
    <source>
        <dbReference type="Proteomes" id="UP000326924"/>
    </source>
</evidence>
<feature type="compositionally biased region" description="Basic and acidic residues" evidence="2">
    <location>
        <begin position="616"/>
        <end position="625"/>
    </location>
</feature>
<organism evidence="4 5">
    <name type="scientific">Sphaerosporella brunnea</name>
    <dbReference type="NCBI Taxonomy" id="1250544"/>
    <lineage>
        <taxon>Eukaryota</taxon>
        <taxon>Fungi</taxon>
        <taxon>Dikarya</taxon>
        <taxon>Ascomycota</taxon>
        <taxon>Pezizomycotina</taxon>
        <taxon>Pezizomycetes</taxon>
        <taxon>Pezizales</taxon>
        <taxon>Pyronemataceae</taxon>
        <taxon>Sphaerosporella</taxon>
    </lineage>
</organism>
<evidence type="ECO:0000256" key="2">
    <source>
        <dbReference type="SAM" id="MobiDB-lite"/>
    </source>
</evidence>
<dbReference type="Pfam" id="PF13540">
    <property type="entry name" value="RCC1_2"/>
    <property type="match status" value="1"/>
</dbReference>
<dbReference type="PANTHER" id="PTHR45982:SF11">
    <property type="entry name" value="E3 UBIQUITIN-PROTEIN LIGASE HERC1 ISOFORM X1-RELATED"/>
    <property type="match status" value="1"/>
</dbReference>
<sequence length="625" mass="68729">MDRCPLITLPDELHLRILHFAGWRNALKLGQTCRKFRELCEEPTFWQNIAKQSFQMRVNNFRKHDNWRDAFKALLTGRFYGWGQNWNLMFANDEQHIEQFHRFQRNCPWPTPLGYNNYRGIVDVQSGGWSVSFLTLSGLVVVAGALDGSLSCISRTPRVLRFPVPDTKIYQISCGRSHLLALSRKGEIWTIRGNRMLGVPAIVQFADFETVLNDVDRDNLSRGSVRKVVAGWNASGALIEGYGIAMWFDSDPDESISSSPCHVRTVSMRDIPYLSSANPNLESMKFCEEDPVEDFTIGELFVLAVTRSGRVFVAHICNVLEGIQVAPLELLNFKAPSGQPPINRVEGKFRRFGLFNRKGLVHLIDDASCLARANKAAADAAGHDSGKLEAMGTYAVTPQVIEELNKHHVVDVAFGDWHCLALTDEGKVLSWGTESQSCGSLGLGPREVAKKRGVKYQANRDGILEVPQIVSFHYPYAEKGDLSTGVREYAYKVSAAGWHSCALVATVMKDSTLSAEAIPQCVDGCPESKEAEPAPAKENSVPPALGEGQAEGKKAKGDQSIVGRPGHHGLAGPDIRTERGHRGGIVGMESEARGGTVGLAEGTMARGGSSSSFFGLDKKDEEQER</sequence>
<dbReference type="AlphaFoldDB" id="A0A5J5F7A0"/>
<dbReference type="EMBL" id="VXIS01000019">
    <property type="protein sequence ID" value="KAA8912887.1"/>
    <property type="molecule type" value="Genomic_DNA"/>
</dbReference>
<proteinExistence type="predicted"/>
<feature type="domain" description="F-box" evidence="3">
    <location>
        <begin position="3"/>
        <end position="49"/>
    </location>
</feature>
<dbReference type="PROSITE" id="PS50181">
    <property type="entry name" value="FBOX"/>
    <property type="match status" value="1"/>
</dbReference>
<dbReference type="PANTHER" id="PTHR45982">
    <property type="entry name" value="REGULATOR OF CHROMOSOME CONDENSATION"/>
    <property type="match status" value="1"/>
</dbReference>
<dbReference type="PROSITE" id="PS50012">
    <property type="entry name" value="RCC1_3"/>
    <property type="match status" value="1"/>
</dbReference>
<evidence type="ECO:0000256" key="1">
    <source>
        <dbReference type="PROSITE-ProRule" id="PRU00235"/>
    </source>
</evidence>
<dbReference type="GO" id="GO:0005085">
    <property type="term" value="F:guanyl-nucleotide exchange factor activity"/>
    <property type="evidence" value="ECO:0007669"/>
    <property type="project" value="TreeGrafter"/>
</dbReference>
<dbReference type="InterPro" id="IPR036047">
    <property type="entry name" value="F-box-like_dom_sf"/>
</dbReference>
<feature type="region of interest" description="Disordered" evidence="2">
    <location>
        <begin position="527"/>
        <end position="625"/>
    </location>
</feature>
<dbReference type="PROSITE" id="PS00626">
    <property type="entry name" value="RCC1_2"/>
    <property type="match status" value="1"/>
</dbReference>
<dbReference type="InterPro" id="IPR051553">
    <property type="entry name" value="Ran_GTPase-activating"/>
</dbReference>
<keyword evidence="5" id="KW-1185">Reference proteome</keyword>
<dbReference type="Pfam" id="PF12937">
    <property type="entry name" value="F-box-like"/>
    <property type="match status" value="1"/>
</dbReference>
<dbReference type="Gene3D" id="2.130.10.30">
    <property type="entry name" value="Regulator of chromosome condensation 1/beta-lactamase-inhibitor protein II"/>
    <property type="match status" value="2"/>
</dbReference>
<dbReference type="Proteomes" id="UP000326924">
    <property type="component" value="Unassembled WGS sequence"/>
</dbReference>
<reference evidence="4 5" key="1">
    <citation type="submission" date="2019-09" db="EMBL/GenBank/DDBJ databases">
        <title>Draft genome of the ectomycorrhizal ascomycete Sphaerosporella brunnea.</title>
        <authorList>
            <consortium name="DOE Joint Genome Institute"/>
            <person name="Benucci G.M."/>
            <person name="Marozzi G."/>
            <person name="Antonielli L."/>
            <person name="Sanchez S."/>
            <person name="Marco P."/>
            <person name="Wang X."/>
            <person name="Falini L.B."/>
            <person name="Barry K."/>
            <person name="Haridas S."/>
            <person name="Lipzen A."/>
            <person name="Labutti K."/>
            <person name="Grigoriev I.V."/>
            <person name="Murat C."/>
            <person name="Martin F."/>
            <person name="Albertini E."/>
            <person name="Donnini D."/>
            <person name="Bonito G."/>
        </authorList>
    </citation>
    <scope>NUCLEOTIDE SEQUENCE [LARGE SCALE GENOMIC DNA]</scope>
    <source>
        <strain evidence="4 5">Sb_GMNB300</strain>
    </source>
</reference>
<dbReference type="SUPFAM" id="SSF50985">
    <property type="entry name" value="RCC1/BLIP-II"/>
    <property type="match status" value="1"/>
</dbReference>
<comment type="caution">
    <text evidence="4">The sequence shown here is derived from an EMBL/GenBank/DDBJ whole genome shotgun (WGS) entry which is preliminary data.</text>
</comment>